<protein>
    <submittedName>
        <fullName evidence="1">Uncharacterized protein</fullName>
    </submittedName>
</protein>
<accession>A0A1H7YIN0</accession>
<proteinExistence type="predicted"/>
<organism evidence="1 2">
    <name type="scientific">Hydrogenoanaerobacterium saccharovorans</name>
    <dbReference type="NCBI Taxonomy" id="474960"/>
    <lineage>
        <taxon>Bacteria</taxon>
        <taxon>Bacillati</taxon>
        <taxon>Bacillota</taxon>
        <taxon>Clostridia</taxon>
        <taxon>Eubacteriales</taxon>
        <taxon>Oscillospiraceae</taxon>
        <taxon>Hydrogenoanaerobacterium</taxon>
    </lineage>
</organism>
<gene>
    <name evidence="1" type="ORF">SAMN05216180_0061</name>
</gene>
<dbReference type="AlphaFoldDB" id="A0A1H7YIN0"/>
<dbReference type="EMBL" id="FOCG01000001">
    <property type="protein sequence ID" value="SEM45813.1"/>
    <property type="molecule type" value="Genomic_DNA"/>
</dbReference>
<name>A0A1H7YIN0_9FIRM</name>
<sequence>MITECKVSTVEGELFRLDVGGSVSMPIGRLQTACHWEIDFESKQVIKKPPQVGDRVLAYFDGEGFSRGAIIGLL</sequence>
<evidence type="ECO:0000313" key="2">
    <source>
        <dbReference type="Proteomes" id="UP000199158"/>
    </source>
</evidence>
<dbReference type="STRING" id="474960.SAMN05216180_0061"/>
<reference evidence="1 2" key="1">
    <citation type="submission" date="2016-10" db="EMBL/GenBank/DDBJ databases">
        <authorList>
            <person name="de Groot N.N."/>
        </authorList>
    </citation>
    <scope>NUCLEOTIDE SEQUENCE [LARGE SCALE GENOMIC DNA]</scope>
    <source>
        <strain evidence="1 2">CGMCC 1.5070</strain>
    </source>
</reference>
<dbReference type="Proteomes" id="UP000199158">
    <property type="component" value="Unassembled WGS sequence"/>
</dbReference>
<keyword evidence="2" id="KW-1185">Reference proteome</keyword>
<dbReference type="RefSeq" id="WP_092750513.1">
    <property type="nucleotide sequence ID" value="NZ_FOCG01000001.1"/>
</dbReference>
<evidence type="ECO:0000313" key="1">
    <source>
        <dbReference type="EMBL" id="SEM45813.1"/>
    </source>
</evidence>